<evidence type="ECO:0000256" key="1">
    <source>
        <dbReference type="SAM" id="Phobius"/>
    </source>
</evidence>
<sequence length="507" mass="57272">MILHLPVNESIDFSSNAREDVPVNRSFKKRIFLLPFLSILSVFFPVFLGCSKDRYPQKARVSVLTGAGFYLQEQDMPLVTIPYNTEVTVTAADDLGYTIQYQGKTGRIVQRQLTITEQPLRTVRYAKGIEGVPVYGSPGGQILAYIDNGAELLCMGGFERMVDRAGGKYLESWIQVSTATVRGWVEGQKLSFDPIQYYFASIARSGLNVRSDPSLNAPIVGLVPFKKSGRAFYRLRDTFTVENRRGAWMKVEYGDKVGWVFSGFALLGTSPDFSHSYALSTLEYFESLYTEPRAWAVADNPIRITPEKRLQNGYEIYVSREKTEELCDPGLRTTVFLREEVSKKQYIIEAEDSVSVTPGPLENMLHVKLSHCRCCCPHITDHLLVLLPNRLLAYPYQPQSVGGAGSCYYGPIYVVSFGQEMRRSADGSTLYAHLKYPSCAVEGPSTDYVTEIVESEEFVSELFVRMHFNDMQSEPQIDRVFNEGVPEKYKAEWDAARPFRQEAQAPY</sequence>
<keyword evidence="1" id="KW-1133">Transmembrane helix</keyword>
<evidence type="ECO:0000313" key="4">
    <source>
        <dbReference type="Proteomes" id="UP000460298"/>
    </source>
</evidence>
<dbReference type="InterPro" id="IPR003646">
    <property type="entry name" value="SH3-like_bac-type"/>
</dbReference>
<dbReference type="EMBL" id="WBUI01000039">
    <property type="protein sequence ID" value="KAB2929001.1"/>
    <property type="molecule type" value="Genomic_DNA"/>
</dbReference>
<name>A0A833GXK4_9LEPT</name>
<organism evidence="3 4">
    <name type="scientific">Leptonema illini</name>
    <dbReference type="NCBI Taxonomy" id="183"/>
    <lineage>
        <taxon>Bacteria</taxon>
        <taxon>Pseudomonadati</taxon>
        <taxon>Spirochaetota</taxon>
        <taxon>Spirochaetia</taxon>
        <taxon>Leptospirales</taxon>
        <taxon>Leptospiraceae</taxon>
        <taxon>Leptonema</taxon>
    </lineage>
</organism>
<feature type="transmembrane region" description="Helical" evidence="1">
    <location>
        <begin position="31"/>
        <end position="50"/>
    </location>
</feature>
<evidence type="ECO:0000313" key="3">
    <source>
        <dbReference type="EMBL" id="KAB2929001.1"/>
    </source>
</evidence>
<proteinExistence type="predicted"/>
<protein>
    <submittedName>
        <fullName evidence="3">SH3 domain-containing protein</fullName>
    </submittedName>
</protein>
<dbReference type="Proteomes" id="UP000460298">
    <property type="component" value="Unassembled WGS sequence"/>
</dbReference>
<gene>
    <name evidence="3" type="ORF">F9K24_21115</name>
</gene>
<evidence type="ECO:0000259" key="2">
    <source>
        <dbReference type="Pfam" id="PF08239"/>
    </source>
</evidence>
<accession>A0A833GXK4</accession>
<keyword evidence="1" id="KW-0812">Transmembrane</keyword>
<feature type="domain" description="SH3b" evidence="2">
    <location>
        <begin position="205"/>
        <end position="264"/>
    </location>
</feature>
<dbReference type="AlphaFoldDB" id="A0A833GXK4"/>
<dbReference type="Gene3D" id="2.30.30.40">
    <property type="entry name" value="SH3 Domains"/>
    <property type="match status" value="1"/>
</dbReference>
<comment type="caution">
    <text evidence="3">The sequence shown here is derived from an EMBL/GenBank/DDBJ whole genome shotgun (WGS) entry which is preliminary data.</text>
</comment>
<dbReference type="Pfam" id="PF08239">
    <property type="entry name" value="SH3_3"/>
    <property type="match status" value="1"/>
</dbReference>
<reference evidence="3 4" key="1">
    <citation type="submission" date="2019-10" db="EMBL/GenBank/DDBJ databases">
        <title>Extracellular Electron Transfer in a Candidatus Methanoperedens spp. Enrichment Culture.</title>
        <authorList>
            <person name="Berger S."/>
            <person name="Rangel Shaw D."/>
            <person name="Berben T."/>
            <person name="In 'T Zandt M."/>
            <person name="Frank J."/>
            <person name="Reimann J."/>
            <person name="Jetten M.S.M."/>
            <person name="Welte C.U."/>
        </authorList>
    </citation>
    <scope>NUCLEOTIDE SEQUENCE [LARGE SCALE GENOMIC DNA]</scope>
    <source>
        <strain evidence="3">SB12</strain>
    </source>
</reference>
<keyword evidence="1" id="KW-0472">Membrane</keyword>